<dbReference type="Proteomes" id="UP001201262">
    <property type="component" value="Unassembled WGS sequence"/>
</dbReference>
<evidence type="ECO:0000313" key="8">
    <source>
        <dbReference type="Proteomes" id="UP001201262"/>
    </source>
</evidence>
<dbReference type="InterPro" id="IPR036610">
    <property type="entry name" value="PEBP-like_sf"/>
</dbReference>
<proteinExistence type="inferred from homology"/>
<dbReference type="PANTHER" id="PTHR11362:SF82">
    <property type="entry name" value="PHOSPHATIDYLETHANOLAMINE-BINDING PROTEIN 4"/>
    <property type="match status" value="1"/>
</dbReference>
<dbReference type="SUPFAM" id="SSF49777">
    <property type="entry name" value="PEBP-like"/>
    <property type="match status" value="1"/>
</dbReference>
<dbReference type="FunFam" id="3.90.280.10:FF:000004">
    <property type="entry name" value="Mitochondrial large ribosomal subunit YmL35"/>
    <property type="match status" value="1"/>
</dbReference>
<dbReference type="GO" id="GO:0005739">
    <property type="term" value="C:mitochondrion"/>
    <property type="evidence" value="ECO:0007669"/>
    <property type="project" value="UniProtKB-SubCell"/>
</dbReference>
<evidence type="ECO:0000256" key="6">
    <source>
        <dbReference type="SAM" id="MobiDB-lite"/>
    </source>
</evidence>
<dbReference type="Gene3D" id="1.20.58.1180">
    <property type="match status" value="1"/>
</dbReference>
<dbReference type="Pfam" id="PF01161">
    <property type="entry name" value="PBP"/>
    <property type="match status" value="1"/>
</dbReference>
<dbReference type="AlphaFoldDB" id="A0AAD4Q3T4"/>
<keyword evidence="8" id="KW-1185">Reference proteome</keyword>
<name>A0AAD4Q3T4_9EURO</name>
<dbReference type="GeneID" id="70245159"/>
<dbReference type="InterPro" id="IPR035810">
    <property type="entry name" value="PEBP_euk"/>
</dbReference>
<gene>
    <name evidence="7" type="ORF">BGW36DRAFT_367489</name>
</gene>
<organism evidence="7 8">
    <name type="scientific">Talaromyces proteolyticus</name>
    <dbReference type="NCBI Taxonomy" id="1131652"/>
    <lineage>
        <taxon>Eukaryota</taxon>
        <taxon>Fungi</taxon>
        <taxon>Dikarya</taxon>
        <taxon>Ascomycota</taxon>
        <taxon>Pezizomycotina</taxon>
        <taxon>Eurotiomycetes</taxon>
        <taxon>Eurotiomycetidae</taxon>
        <taxon>Eurotiales</taxon>
        <taxon>Trichocomaceae</taxon>
        <taxon>Talaromyces</taxon>
        <taxon>Talaromyces sect. Bacilispori</taxon>
    </lineage>
</organism>
<evidence type="ECO:0000256" key="4">
    <source>
        <dbReference type="ARBA" id="ARBA00038016"/>
    </source>
</evidence>
<dbReference type="RefSeq" id="XP_046078020.1">
    <property type="nucleotide sequence ID" value="XM_046214872.1"/>
</dbReference>
<dbReference type="EMBL" id="JAJTJA010000001">
    <property type="protein sequence ID" value="KAH8705399.1"/>
    <property type="molecule type" value="Genomic_DNA"/>
</dbReference>
<comment type="caution">
    <text evidence="7">The sequence shown here is derived from an EMBL/GenBank/DDBJ whole genome shotgun (WGS) entry which is preliminary data.</text>
</comment>
<dbReference type="FunFam" id="1.20.58.1180:FF:000001">
    <property type="entry name" value="Mitochondrial large ribosomal subunit YmL35"/>
    <property type="match status" value="1"/>
</dbReference>
<dbReference type="InterPro" id="IPR008914">
    <property type="entry name" value="PEBP"/>
</dbReference>
<comment type="similarity">
    <text evidence="4">Belongs to the phosphatidylethanolamine-binding protein family. Mitochondrion-specific ribosomal protein mL38 subfamily.</text>
</comment>
<protein>
    <recommendedName>
        <fullName evidence="5">Large ribosomal subunit protein mL38</fullName>
    </recommendedName>
</protein>
<feature type="compositionally biased region" description="Basic and acidic residues" evidence="6">
    <location>
        <begin position="40"/>
        <end position="52"/>
    </location>
</feature>
<evidence type="ECO:0000256" key="3">
    <source>
        <dbReference type="ARBA" id="ARBA00037226"/>
    </source>
</evidence>
<dbReference type="CDD" id="cd00866">
    <property type="entry name" value="PEBP_euk"/>
    <property type="match status" value="1"/>
</dbReference>
<comment type="subcellular location">
    <subcellularLocation>
        <location evidence="1">Mitochondrion</location>
    </subcellularLocation>
</comment>
<sequence>MSNYGVASKPLLQYLRQPSGKSISIAAVQSTRSFQTTAVARDEAPTEAKPEPFYRAPDPTLVTSRRLERKLFKSGISPIGSRRRRAALQDSPNIPFELLPYQCFQEARKVLQADREGKLKDIAREQGKIERLKAISDEQAGSTNVKKSKIGGMEKHLENLKVWADINDPLIKRKFEDGEGDMSLPIYRHLADQKWREYRRMIIVQRITQMKVIPDVLPHCDPIVDVKLYFNGKAVQPGSFVDSKVSMDAPKLNVQSFEEGTKLVTIAVVNPDIPNVETNGFDYQCHYLAVNVPISPTTPYIDLANLAEGAEILLPWLPPAAQKGSPYHRLPLFIMEQKDNKPLDAAAMKKKDLVREDLRLRTLQTRHKLTPIGAHLFRTVWDENTEQVMKELGMDIVDLELRRKKPERLPYKRRNPASFR</sequence>
<evidence type="ECO:0000256" key="2">
    <source>
        <dbReference type="ARBA" id="ARBA00023128"/>
    </source>
</evidence>
<feature type="region of interest" description="Disordered" evidence="6">
    <location>
        <begin position="38"/>
        <end position="58"/>
    </location>
</feature>
<evidence type="ECO:0000256" key="5">
    <source>
        <dbReference type="ARBA" id="ARBA00039444"/>
    </source>
</evidence>
<evidence type="ECO:0000313" key="7">
    <source>
        <dbReference type="EMBL" id="KAH8705399.1"/>
    </source>
</evidence>
<comment type="function">
    <text evidence="3">Component of the mitochondrial ribosome (mitoribosome), a dedicated translation machinery responsible for the synthesis of mitochondrial genome-encoded proteins, including at least some of the essential transmembrane subunits of the mitochondrial respiratory chain. The mitoribosomes are attached to the mitochondrial inner membrane and translation products are cotranslationally integrated into the membrane.</text>
</comment>
<dbReference type="PANTHER" id="PTHR11362">
    <property type="entry name" value="PHOSPHATIDYLETHANOLAMINE-BINDING PROTEIN"/>
    <property type="match status" value="1"/>
</dbReference>
<keyword evidence="2" id="KW-0496">Mitochondrion</keyword>
<accession>A0AAD4Q3T4</accession>
<reference evidence="7" key="1">
    <citation type="submission" date="2021-12" db="EMBL/GenBank/DDBJ databases">
        <title>Convergent genome expansion in fungi linked to evolution of root-endophyte symbiosis.</title>
        <authorList>
            <consortium name="DOE Joint Genome Institute"/>
            <person name="Ke Y.-H."/>
            <person name="Bonito G."/>
            <person name="Liao H.-L."/>
            <person name="Looney B."/>
            <person name="Rojas-Flechas A."/>
            <person name="Nash J."/>
            <person name="Hameed K."/>
            <person name="Schadt C."/>
            <person name="Martin F."/>
            <person name="Crous P.W."/>
            <person name="Miettinen O."/>
            <person name="Magnuson J.K."/>
            <person name="Labbe J."/>
            <person name="Jacobson D."/>
            <person name="Doktycz M.J."/>
            <person name="Veneault-Fourrey C."/>
            <person name="Kuo A."/>
            <person name="Mondo S."/>
            <person name="Calhoun S."/>
            <person name="Riley R."/>
            <person name="Ohm R."/>
            <person name="LaButti K."/>
            <person name="Andreopoulos B."/>
            <person name="Pangilinan J."/>
            <person name="Nolan M."/>
            <person name="Tritt A."/>
            <person name="Clum A."/>
            <person name="Lipzen A."/>
            <person name="Daum C."/>
            <person name="Barry K."/>
            <person name="Grigoriev I.V."/>
            <person name="Vilgalys R."/>
        </authorList>
    </citation>
    <scope>NUCLEOTIDE SEQUENCE</scope>
    <source>
        <strain evidence="7">PMI_201</strain>
    </source>
</reference>
<dbReference type="Gene3D" id="3.90.280.10">
    <property type="entry name" value="PEBP-like"/>
    <property type="match status" value="1"/>
</dbReference>
<evidence type="ECO:0000256" key="1">
    <source>
        <dbReference type="ARBA" id="ARBA00004173"/>
    </source>
</evidence>